<comment type="caution">
    <text evidence="2">The sequence shown here is derived from an EMBL/GenBank/DDBJ whole genome shotgun (WGS) entry which is preliminary data.</text>
</comment>
<feature type="compositionally biased region" description="Basic and acidic residues" evidence="1">
    <location>
        <begin position="1"/>
        <end position="13"/>
    </location>
</feature>
<sequence length="92" mass="10408">NIDISKDTTENHAKPSNNYVPEVEKSRGLSDCKCSISIYKERSYSGVFQPELLSLLKPSFLYGSPESLSRLSEFLRSSVYQNSLSCHVKIFL</sequence>
<gene>
    <name evidence="2" type="ORF">DERYTH_LOCUS20007</name>
</gene>
<keyword evidence="3" id="KW-1185">Reference proteome</keyword>
<accession>A0A9N9P2C9</accession>
<dbReference type="Proteomes" id="UP000789405">
    <property type="component" value="Unassembled WGS sequence"/>
</dbReference>
<dbReference type="AlphaFoldDB" id="A0A9N9P2C9"/>
<protein>
    <submittedName>
        <fullName evidence="2">19093_t:CDS:1</fullName>
    </submittedName>
</protein>
<name>A0A9N9P2C9_9GLOM</name>
<evidence type="ECO:0000256" key="1">
    <source>
        <dbReference type="SAM" id="MobiDB-lite"/>
    </source>
</evidence>
<evidence type="ECO:0000313" key="2">
    <source>
        <dbReference type="EMBL" id="CAG8783904.1"/>
    </source>
</evidence>
<dbReference type="EMBL" id="CAJVPY010022873">
    <property type="protein sequence ID" value="CAG8783904.1"/>
    <property type="molecule type" value="Genomic_DNA"/>
</dbReference>
<evidence type="ECO:0000313" key="3">
    <source>
        <dbReference type="Proteomes" id="UP000789405"/>
    </source>
</evidence>
<feature type="non-terminal residue" evidence="2">
    <location>
        <position position="92"/>
    </location>
</feature>
<organism evidence="2 3">
    <name type="scientific">Dentiscutata erythropus</name>
    <dbReference type="NCBI Taxonomy" id="1348616"/>
    <lineage>
        <taxon>Eukaryota</taxon>
        <taxon>Fungi</taxon>
        <taxon>Fungi incertae sedis</taxon>
        <taxon>Mucoromycota</taxon>
        <taxon>Glomeromycotina</taxon>
        <taxon>Glomeromycetes</taxon>
        <taxon>Diversisporales</taxon>
        <taxon>Gigasporaceae</taxon>
        <taxon>Dentiscutata</taxon>
    </lineage>
</organism>
<feature type="region of interest" description="Disordered" evidence="1">
    <location>
        <begin position="1"/>
        <end position="20"/>
    </location>
</feature>
<proteinExistence type="predicted"/>
<reference evidence="2" key="1">
    <citation type="submission" date="2021-06" db="EMBL/GenBank/DDBJ databases">
        <authorList>
            <person name="Kallberg Y."/>
            <person name="Tangrot J."/>
            <person name="Rosling A."/>
        </authorList>
    </citation>
    <scope>NUCLEOTIDE SEQUENCE</scope>
    <source>
        <strain evidence="2">MA453B</strain>
    </source>
</reference>